<dbReference type="Pfam" id="PF03466">
    <property type="entry name" value="LysR_substrate"/>
    <property type="match status" value="1"/>
</dbReference>
<evidence type="ECO:0000256" key="3">
    <source>
        <dbReference type="ARBA" id="ARBA00023125"/>
    </source>
</evidence>
<reference evidence="6 7" key="1">
    <citation type="submission" date="2023-01" db="EMBL/GenBank/DDBJ databases">
        <title>Novel species of the genus Asticcacaulis isolated from rivers.</title>
        <authorList>
            <person name="Lu H."/>
        </authorList>
    </citation>
    <scope>NUCLEOTIDE SEQUENCE [LARGE SCALE GENOMIC DNA]</scope>
    <source>
        <strain evidence="6 7">BYS171W</strain>
    </source>
</reference>
<dbReference type="PANTHER" id="PTHR30537:SF72">
    <property type="entry name" value="LYSR FAMILY TRANSCRIPTIONAL REGULATOR"/>
    <property type="match status" value="1"/>
</dbReference>
<evidence type="ECO:0000259" key="5">
    <source>
        <dbReference type="PROSITE" id="PS50931"/>
    </source>
</evidence>
<keyword evidence="3" id="KW-0238">DNA-binding</keyword>
<evidence type="ECO:0000313" key="6">
    <source>
        <dbReference type="EMBL" id="MDC7685291.1"/>
    </source>
</evidence>
<dbReference type="PANTHER" id="PTHR30537">
    <property type="entry name" value="HTH-TYPE TRANSCRIPTIONAL REGULATOR"/>
    <property type="match status" value="1"/>
</dbReference>
<comment type="caution">
    <text evidence="6">The sequence shown here is derived from an EMBL/GenBank/DDBJ whole genome shotgun (WGS) entry which is preliminary data.</text>
</comment>
<dbReference type="InterPro" id="IPR058163">
    <property type="entry name" value="LysR-type_TF_proteobact-type"/>
</dbReference>
<dbReference type="CDD" id="cd08472">
    <property type="entry name" value="PBP2_CrgA_like_3"/>
    <property type="match status" value="1"/>
</dbReference>
<evidence type="ECO:0000256" key="2">
    <source>
        <dbReference type="ARBA" id="ARBA00023015"/>
    </source>
</evidence>
<accession>A0ABT5HYY3</accession>
<keyword evidence="2" id="KW-0805">Transcription regulation</keyword>
<dbReference type="RefSeq" id="WP_272749792.1">
    <property type="nucleotide sequence ID" value="NZ_JAQQKX010000029.1"/>
</dbReference>
<comment type="similarity">
    <text evidence="1">Belongs to the LysR transcriptional regulatory family.</text>
</comment>
<keyword evidence="4" id="KW-0804">Transcription</keyword>
<dbReference type="EMBL" id="JAQQKX010000029">
    <property type="protein sequence ID" value="MDC7685291.1"/>
    <property type="molecule type" value="Genomic_DNA"/>
</dbReference>
<evidence type="ECO:0000256" key="4">
    <source>
        <dbReference type="ARBA" id="ARBA00023163"/>
    </source>
</evidence>
<name>A0ABT5HYY3_9CAUL</name>
<dbReference type="InterPro" id="IPR036390">
    <property type="entry name" value="WH_DNA-bd_sf"/>
</dbReference>
<dbReference type="InterPro" id="IPR005119">
    <property type="entry name" value="LysR_subst-bd"/>
</dbReference>
<dbReference type="SUPFAM" id="SSF46785">
    <property type="entry name" value="Winged helix' DNA-binding domain"/>
    <property type="match status" value="1"/>
</dbReference>
<dbReference type="Gene3D" id="1.10.10.10">
    <property type="entry name" value="Winged helix-like DNA-binding domain superfamily/Winged helix DNA-binding domain"/>
    <property type="match status" value="1"/>
</dbReference>
<dbReference type="SUPFAM" id="SSF53850">
    <property type="entry name" value="Periplasmic binding protein-like II"/>
    <property type="match status" value="1"/>
</dbReference>
<keyword evidence="7" id="KW-1185">Reference proteome</keyword>
<dbReference type="InterPro" id="IPR000847">
    <property type="entry name" value="LysR_HTH_N"/>
</dbReference>
<feature type="domain" description="HTH lysR-type" evidence="5">
    <location>
        <begin position="2"/>
        <end position="59"/>
    </location>
</feature>
<organism evidence="6 7">
    <name type="scientific">Asticcacaulis aquaticus</name>
    <dbReference type="NCBI Taxonomy" id="2984212"/>
    <lineage>
        <taxon>Bacteria</taxon>
        <taxon>Pseudomonadati</taxon>
        <taxon>Pseudomonadota</taxon>
        <taxon>Alphaproteobacteria</taxon>
        <taxon>Caulobacterales</taxon>
        <taxon>Caulobacteraceae</taxon>
        <taxon>Asticcacaulis</taxon>
    </lineage>
</organism>
<dbReference type="Pfam" id="PF00126">
    <property type="entry name" value="HTH_1"/>
    <property type="match status" value="1"/>
</dbReference>
<proteinExistence type="inferred from homology"/>
<dbReference type="PROSITE" id="PS50931">
    <property type="entry name" value="HTH_LYSR"/>
    <property type="match status" value="1"/>
</dbReference>
<dbReference type="Gene3D" id="3.40.190.290">
    <property type="match status" value="1"/>
</dbReference>
<gene>
    <name evidence="6" type="ORF">PQU92_18560</name>
</gene>
<evidence type="ECO:0000256" key="1">
    <source>
        <dbReference type="ARBA" id="ARBA00009437"/>
    </source>
</evidence>
<dbReference type="Proteomes" id="UP001214854">
    <property type="component" value="Unassembled WGS sequence"/>
</dbReference>
<dbReference type="InterPro" id="IPR036388">
    <property type="entry name" value="WH-like_DNA-bd_sf"/>
</dbReference>
<protein>
    <submittedName>
        <fullName evidence="6">LysR family transcriptional regulator</fullName>
    </submittedName>
</protein>
<sequence length="297" mass="32498">MLRLDALLMFTRVAELSSFTKAADSLGVPKATLSTAVQALEAGLGTQLLYRTTRRVQLTHDGQVFYERAKDLLADADDLSGLFETAAVNGRIRVDMPLGMSHSLILPNLPAFLDQHPDLRIELSSTDRFVDVVREGFDCVIRVGTLTDSGLTVRAMGHLTLINVASPAYLARFGTPRTLDDLSAHRLVHYVSQMGARPDGFEYAEGNTYRTIPMDGVVTVNNSQAYTQAALNGLGIIQAPRIGLAQALADGRLVEILPDYRAAPMPVSLIYPQRRNLARRVRVFIDWVAGLMKGYAG</sequence>
<evidence type="ECO:0000313" key="7">
    <source>
        <dbReference type="Proteomes" id="UP001214854"/>
    </source>
</evidence>